<dbReference type="Gene3D" id="3.30.1540.10">
    <property type="entry name" value="formyl-coa transferase, domain 3"/>
    <property type="match status" value="1"/>
</dbReference>
<comment type="caution">
    <text evidence="1">The sequence shown here is derived from an EMBL/GenBank/DDBJ whole genome shotgun (WGS) entry which is preliminary data.</text>
</comment>
<keyword evidence="1" id="KW-0808">Transferase</keyword>
<keyword evidence="2" id="KW-1185">Reference proteome</keyword>
<dbReference type="PANTHER" id="PTHR48228:SF5">
    <property type="entry name" value="ALPHA-METHYLACYL-COA RACEMASE"/>
    <property type="match status" value="1"/>
</dbReference>
<organism evidence="1 2">
    <name type="scientific">Sphingomonas liriopis</name>
    <dbReference type="NCBI Taxonomy" id="2949094"/>
    <lineage>
        <taxon>Bacteria</taxon>
        <taxon>Pseudomonadati</taxon>
        <taxon>Pseudomonadota</taxon>
        <taxon>Alphaproteobacteria</taxon>
        <taxon>Sphingomonadales</taxon>
        <taxon>Sphingomonadaceae</taxon>
        <taxon>Sphingomonas</taxon>
    </lineage>
</organism>
<dbReference type="InterPro" id="IPR023606">
    <property type="entry name" value="CoA-Trfase_III_dom_1_sf"/>
</dbReference>
<evidence type="ECO:0000313" key="2">
    <source>
        <dbReference type="Proteomes" id="UP001139486"/>
    </source>
</evidence>
<dbReference type="InterPro" id="IPR044855">
    <property type="entry name" value="CoA-Trfase_III_dom3_sf"/>
</dbReference>
<dbReference type="InterPro" id="IPR003673">
    <property type="entry name" value="CoA-Trfase_fam_III"/>
</dbReference>
<dbReference type="PANTHER" id="PTHR48228">
    <property type="entry name" value="SUCCINYL-COA--D-CITRAMALATE COA-TRANSFERASE"/>
    <property type="match status" value="1"/>
</dbReference>
<evidence type="ECO:0000313" key="1">
    <source>
        <dbReference type="EMBL" id="MCP3734276.1"/>
    </source>
</evidence>
<sequence>MAGPLTGLRIVEFAGIGPAPFAAMMLADHGAEVIRIERPEDLTEQAIAIRRRDVTLRSRTFVAADLKTEAGRDRVQELIADADGVIEGFRPGVMERLGLGPAELLARNPRLVYGRMTGWGQTGPYAQAAGHDINYIALSGALHAFGRAGEKPTPPINMVGDFGGGAMMLAFGMVSALYHARATGEGQVIDCAMTDGSALLMSAIWSMMAVGMWRDERGVNLLDTGAHFYDTYETADGGFIALGSIEPKFYALLRAAAGLTGEEWDDHFDATRWAALKPRLAAIIRTRTRDEWTTAMAGTDICFAPVLSMREAPLHPHNATRETFVEIDGVMQPAPAPRYSATPLPRPRMWDGVPRTGMAFDGAATPG</sequence>
<reference evidence="1" key="1">
    <citation type="submission" date="2022-05" db="EMBL/GenBank/DDBJ databases">
        <title>Sphingomonas sp. strain RP10 Genome sequencing and assembly.</title>
        <authorList>
            <person name="Kim I."/>
        </authorList>
    </citation>
    <scope>NUCLEOTIDE SEQUENCE</scope>
    <source>
        <strain evidence="1">RP10</strain>
    </source>
</reference>
<proteinExistence type="predicted"/>
<dbReference type="Pfam" id="PF02515">
    <property type="entry name" value="CoA_transf_3"/>
    <property type="match status" value="1"/>
</dbReference>
<dbReference type="RefSeq" id="WP_254288284.1">
    <property type="nucleotide sequence ID" value="NZ_JAMLDY010000005.1"/>
</dbReference>
<dbReference type="AlphaFoldDB" id="A0A9X2KQ79"/>
<dbReference type="SUPFAM" id="SSF89796">
    <property type="entry name" value="CoA-transferase family III (CaiB/BaiF)"/>
    <property type="match status" value="1"/>
</dbReference>
<name>A0A9X2KQ79_9SPHN</name>
<dbReference type="EMBL" id="JAMLDY010000005">
    <property type="protein sequence ID" value="MCP3734276.1"/>
    <property type="molecule type" value="Genomic_DNA"/>
</dbReference>
<protein>
    <submittedName>
        <fullName evidence="1">CoA transferase</fullName>
    </submittedName>
</protein>
<dbReference type="InterPro" id="IPR050509">
    <property type="entry name" value="CoA-transferase_III"/>
</dbReference>
<accession>A0A9X2KQ79</accession>
<gene>
    <name evidence="1" type="ORF">M9979_05215</name>
</gene>
<dbReference type="GO" id="GO:0016740">
    <property type="term" value="F:transferase activity"/>
    <property type="evidence" value="ECO:0007669"/>
    <property type="project" value="UniProtKB-KW"/>
</dbReference>
<dbReference type="Proteomes" id="UP001139486">
    <property type="component" value="Unassembled WGS sequence"/>
</dbReference>
<dbReference type="Gene3D" id="3.40.50.10540">
    <property type="entry name" value="Crotonobetainyl-coa:carnitine coa-transferase, domain 1"/>
    <property type="match status" value="1"/>
</dbReference>